<dbReference type="PANTHER" id="PTHR23404">
    <property type="entry name" value="MOLYBDOPTERIN SYNTHASE RELATED"/>
    <property type="match status" value="1"/>
</dbReference>
<gene>
    <name evidence="1" type="ORF">C7B45_06800</name>
</gene>
<reference evidence="1 2" key="1">
    <citation type="journal article" date="2014" name="BMC Genomics">
        <title>Comparison of environmental and isolate Sulfobacillus genomes reveals diverse carbon, sulfur, nitrogen, and hydrogen metabolisms.</title>
        <authorList>
            <person name="Justice N.B."/>
            <person name="Norman A."/>
            <person name="Brown C.T."/>
            <person name="Singh A."/>
            <person name="Thomas B.C."/>
            <person name="Banfield J.F."/>
        </authorList>
    </citation>
    <scope>NUCLEOTIDE SEQUENCE [LARGE SCALE GENOMIC DNA]</scope>
    <source>
        <strain evidence="1">AMDSBA3</strain>
    </source>
</reference>
<dbReference type="EMBL" id="PXYV01000017">
    <property type="protein sequence ID" value="PSR22421.1"/>
    <property type="molecule type" value="Genomic_DNA"/>
</dbReference>
<dbReference type="AlphaFoldDB" id="A0A2T2WJK3"/>
<proteinExistence type="predicted"/>
<dbReference type="InterPro" id="IPR003448">
    <property type="entry name" value="Mopterin_biosynth_MoaE"/>
</dbReference>
<evidence type="ECO:0000313" key="1">
    <source>
        <dbReference type="EMBL" id="PSR22421.1"/>
    </source>
</evidence>
<sequence>MDIVRIQDVPIDVNEGIAAIIDERAGGEAIFLGTVRNVFEGRASRGLFYEAYRDLAEKEMKRIEEELKREFDVLHVVMVHRIGELALGEIAVMVAVSAAHRHQAIRACEAGIDRIKSRVPIWKKERWADGKTAWHDDPEAGAGQMR</sequence>
<dbReference type="Proteomes" id="UP000241848">
    <property type="component" value="Unassembled WGS sequence"/>
</dbReference>
<evidence type="ECO:0000313" key="2">
    <source>
        <dbReference type="Proteomes" id="UP000241848"/>
    </source>
</evidence>
<comment type="caution">
    <text evidence="1">The sequence shown here is derived from an EMBL/GenBank/DDBJ whole genome shotgun (WGS) entry which is preliminary data.</text>
</comment>
<dbReference type="Pfam" id="PF02391">
    <property type="entry name" value="MoaE"/>
    <property type="match status" value="1"/>
</dbReference>
<dbReference type="CDD" id="cd00756">
    <property type="entry name" value="MoaE"/>
    <property type="match status" value="1"/>
</dbReference>
<organism evidence="1 2">
    <name type="scientific">Sulfobacillus acidophilus</name>
    <dbReference type="NCBI Taxonomy" id="53633"/>
    <lineage>
        <taxon>Bacteria</taxon>
        <taxon>Bacillati</taxon>
        <taxon>Bacillota</taxon>
        <taxon>Clostridia</taxon>
        <taxon>Eubacteriales</taxon>
        <taxon>Clostridiales Family XVII. Incertae Sedis</taxon>
        <taxon>Sulfobacillus</taxon>
    </lineage>
</organism>
<dbReference type="GO" id="GO:0006777">
    <property type="term" value="P:Mo-molybdopterin cofactor biosynthetic process"/>
    <property type="evidence" value="ECO:0007669"/>
    <property type="project" value="InterPro"/>
</dbReference>
<dbReference type="InterPro" id="IPR036563">
    <property type="entry name" value="MoaE_sf"/>
</dbReference>
<dbReference type="SUPFAM" id="SSF54690">
    <property type="entry name" value="Molybdopterin synthase subunit MoaE"/>
    <property type="match status" value="1"/>
</dbReference>
<name>A0A2T2WJK3_9FIRM</name>
<dbReference type="Gene3D" id="3.90.1170.40">
    <property type="entry name" value="Molybdopterin biosynthesis MoaE subunit"/>
    <property type="match status" value="1"/>
</dbReference>
<protein>
    <submittedName>
        <fullName evidence="1">Molybdopterin synthase</fullName>
    </submittedName>
</protein>
<accession>A0A2T2WJK3</accession>